<keyword evidence="2" id="KW-1185">Reference proteome</keyword>
<sequence length="150" mass="15616">MTPASQTDGSPAPPQPPSLVSRCPGCGAVLAAVPGLEARHPGASPACTRLFDVTVRGLRDEAPSDLRAANLVELAGTAYDAQHTPDAAALHRLRDALGEGARRPVRSSRPELWRTTIADVAADLDVVDLPVLLRSWAQAVSADWAGEAPA</sequence>
<dbReference type="STRING" id="1052260.SAMN05660199_02935"/>
<dbReference type="EMBL" id="FNIR01000009">
    <property type="protein sequence ID" value="SDO98727.1"/>
    <property type="molecule type" value="Genomic_DNA"/>
</dbReference>
<evidence type="ECO:0000313" key="1">
    <source>
        <dbReference type="EMBL" id="SDO98727.1"/>
    </source>
</evidence>
<organism evidence="1 2">
    <name type="scientific">Klenkia soli</name>
    <dbReference type="NCBI Taxonomy" id="1052260"/>
    <lineage>
        <taxon>Bacteria</taxon>
        <taxon>Bacillati</taxon>
        <taxon>Actinomycetota</taxon>
        <taxon>Actinomycetes</taxon>
        <taxon>Geodermatophilales</taxon>
        <taxon>Geodermatophilaceae</taxon>
        <taxon>Klenkia</taxon>
    </lineage>
</organism>
<accession>A0A1H0P0Z1</accession>
<dbReference type="AlphaFoldDB" id="A0A1H0P0Z1"/>
<protein>
    <submittedName>
        <fullName evidence="1">Uncharacterized protein</fullName>
    </submittedName>
</protein>
<dbReference type="InterPro" id="IPR045990">
    <property type="entry name" value="DUF5946"/>
</dbReference>
<evidence type="ECO:0000313" key="2">
    <source>
        <dbReference type="Proteomes" id="UP000199088"/>
    </source>
</evidence>
<proteinExistence type="predicted"/>
<dbReference type="Pfam" id="PF19371">
    <property type="entry name" value="DUF5946"/>
    <property type="match status" value="1"/>
</dbReference>
<dbReference type="Proteomes" id="UP000199088">
    <property type="component" value="Unassembled WGS sequence"/>
</dbReference>
<reference evidence="2" key="1">
    <citation type="submission" date="2016-10" db="EMBL/GenBank/DDBJ databases">
        <authorList>
            <person name="Varghese N."/>
            <person name="Submissions S."/>
        </authorList>
    </citation>
    <scope>NUCLEOTIDE SEQUENCE [LARGE SCALE GENOMIC DNA]</scope>
    <source>
        <strain evidence="2">DSM 45843</strain>
    </source>
</reference>
<name>A0A1H0P0Z1_9ACTN</name>
<gene>
    <name evidence="1" type="ORF">SAMN05660199_02935</name>
</gene>